<dbReference type="Gene3D" id="3.30.460.10">
    <property type="entry name" value="Beta Polymerase, domain 2"/>
    <property type="match status" value="1"/>
</dbReference>
<dbReference type="Pfam" id="PF01909">
    <property type="entry name" value="NTP_transf_2"/>
    <property type="match status" value="1"/>
</dbReference>
<evidence type="ECO:0000313" key="2">
    <source>
        <dbReference type="EMBL" id="SDO63513.1"/>
    </source>
</evidence>
<dbReference type="EMBL" id="FNIV01000009">
    <property type="protein sequence ID" value="SDO63513.1"/>
    <property type="molecule type" value="Genomic_DNA"/>
</dbReference>
<name>A0A1H0L679_9GAMM</name>
<gene>
    <name evidence="2" type="ORF">SAMN04487957_10924</name>
</gene>
<reference evidence="3" key="1">
    <citation type="submission" date="2016-10" db="EMBL/GenBank/DDBJ databases">
        <authorList>
            <person name="Varghese N."/>
            <person name="Submissions S."/>
        </authorList>
    </citation>
    <scope>NUCLEOTIDE SEQUENCE [LARGE SCALE GENOMIC DNA]</scope>
    <source>
        <strain evidence="3">CGMCC 1.6444</strain>
    </source>
</reference>
<dbReference type="SUPFAM" id="SSF81301">
    <property type="entry name" value="Nucleotidyltransferase"/>
    <property type="match status" value="1"/>
</dbReference>
<sequence>MRLNQHEIDVIKTAAAEIFGKKAEIRLFGSRVDDAARGGDIDLMVTVTQPVENPAWDCARLEGSIIMKLGEQKIDVLLEAPGLKRFPIHETAKEKGILL</sequence>
<dbReference type="RefSeq" id="WP_089679989.1">
    <property type="nucleotide sequence ID" value="NZ_FNIV01000009.1"/>
</dbReference>
<accession>A0A1H0L679</accession>
<dbReference type="InterPro" id="IPR043519">
    <property type="entry name" value="NT_sf"/>
</dbReference>
<evidence type="ECO:0000259" key="1">
    <source>
        <dbReference type="Pfam" id="PF01909"/>
    </source>
</evidence>
<keyword evidence="2" id="KW-0808">Transferase</keyword>
<dbReference type="OrthoDB" id="14556at2"/>
<feature type="domain" description="Polymerase nucleotidyl transferase" evidence="1">
    <location>
        <begin position="10"/>
        <end position="60"/>
    </location>
</feature>
<keyword evidence="3" id="KW-1185">Reference proteome</keyword>
<evidence type="ECO:0000313" key="3">
    <source>
        <dbReference type="Proteomes" id="UP000199075"/>
    </source>
</evidence>
<dbReference type="STRING" id="419597.SAMN04487957_10924"/>
<proteinExistence type="predicted"/>
<dbReference type="Proteomes" id="UP000199075">
    <property type="component" value="Unassembled WGS sequence"/>
</dbReference>
<dbReference type="AlphaFoldDB" id="A0A1H0L679"/>
<dbReference type="InterPro" id="IPR002934">
    <property type="entry name" value="Polymerase_NTP_transf_dom"/>
</dbReference>
<protein>
    <submittedName>
        <fullName evidence="2">Nucleotidyltransferase domain-containing protein</fullName>
    </submittedName>
</protein>
<organism evidence="2 3">
    <name type="scientific">Halomonas shengliensis</name>
    <dbReference type="NCBI Taxonomy" id="419597"/>
    <lineage>
        <taxon>Bacteria</taxon>
        <taxon>Pseudomonadati</taxon>
        <taxon>Pseudomonadota</taxon>
        <taxon>Gammaproteobacteria</taxon>
        <taxon>Oceanospirillales</taxon>
        <taxon>Halomonadaceae</taxon>
        <taxon>Halomonas</taxon>
    </lineage>
</organism>
<dbReference type="GO" id="GO:0016779">
    <property type="term" value="F:nucleotidyltransferase activity"/>
    <property type="evidence" value="ECO:0007669"/>
    <property type="project" value="InterPro"/>
</dbReference>